<gene>
    <name evidence="2" type="ORF">V5R04_06305</name>
</gene>
<dbReference type="Gene3D" id="3.40.710.10">
    <property type="entry name" value="DD-peptidase/beta-lactamase superfamily"/>
    <property type="match status" value="1"/>
</dbReference>
<keyword evidence="2" id="KW-0378">Hydrolase</keyword>
<sequence length="270" mass="28962">MHNVEQILQWPVDNAVTAVVTASEVLDTCGDLNQTYQLASVTKLLTAYATLIAIEEGAISLDTPAGPPGATVHHLLAHTAGYEFDSLTTRFEPGARRLYSNTGFEVLAQTVTEHSGIEFAQYATEAVFEPLGMRSTTMPGSPAAGGISSAADLMRFAQELLAPTLIDPTTWTQATSVQFPGTDGILPGYGRQRPNDWGLGFEIRGTKSPHWTGAHASPATFGHFGQSGTFLWVDPTADLACVTLTDRDFGPWAAEIWAPYNQSILTEFSA</sequence>
<dbReference type="AlphaFoldDB" id="A0AAU7DYE3"/>
<dbReference type="InterPro" id="IPR001466">
    <property type="entry name" value="Beta-lactam-related"/>
</dbReference>
<protein>
    <submittedName>
        <fullName evidence="2">Serine hydrolase domain-containing protein</fullName>
        <ecNumber evidence="2">3.1.1.103</ecNumber>
    </submittedName>
</protein>
<dbReference type="SUPFAM" id="SSF56601">
    <property type="entry name" value="beta-lactamase/transpeptidase-like"/>
    <property type="match status" value="1"/>
</dbReference>
<dbReference type="InterPro" id="IPR012338">
    <property type="entry name" value="Beta-lactam/transpept-like"/>
</dbReference>
<dbReference type="EC" id="3.1.1.103" evidence="2"/>
<evidence type="ECO:0000259" key="1">
    <source>
        <dbReference type="Pfam" id="PF00144"/>
    </source>
</evidence>
<name>A0AAU7DYE3_9MICO</name>
<dbReference type="GO" id="GO:0016787">
    <property type="term" value="F:hydrolase activity"/>
    <property type="evidence" value="ECO:0007669"/>
    <property type="project" value="UniProtKB-KW"/>
</dbReference>
<dbReference type="PANTHER" id="PTHR43283:SF15">
    <property type="entry name" value="CONSERVED PROTEIN"/>
    <property type="match status" value="1"/>
</dbReference>
<reference evidence="2" key="1">
    <citation type="submission" date="2024-02" db="EMBL/GenBank/DDBJ databases">
        <title>Tomenella chthoni gen. nov. sp. nov., a member of the family Jonesiaceae isolated from bat guano.</title>
        <authorList>
            <person name="Miller S.L."/>
            <person name="King J."/>
            <person name="Sankaranarayanan K."/>
            <person name="Lawson P.A."/>
        </authorList>
    </citation>
    <scope>NUCLEOTIDE SEQUENCE</scope>
    <source>
        <strain evidence="2">BS-20</strain>
    </source>
</reference>
<dbReference type="EMBL" id="CP146203">
    <property type="protein sequence ID" value="XBH22823.1"/>
    <property type="molecule type" value="Genomic_DNA"/>
</dbReference>
<feature type="domain" description="Beta-lactamase-related" evidence="1">
    <location>
        <begin position="35"/>
        <end position="260"/>
    </location>
</feature>
<dbReference type="Pfam" id="PF00144">
    <property type="entry name" value="Beta-lactamase"/>
    <property type="match status" value="1"/>
</dbReference>
<dbReference type="InterPro" id="IPR050789">
    <property type="entry name" value="Diverse_Enzym_Activities"/>
</dbReference>
<proteinExistence type="predicted"/>
<dbReference type="PANTHER" id="PTHR43283">
    <property type="entry name" value="BETA-LACTAMASE-RELATED"/>
    <property type="match status" value="1"/>
</dbReference>
<evidence type="ECO:0000313" key="2">
    <source>
        <dbReference type="EMBL" id="XBH22823.1"/>
    </source>
</evidence>
<accession>A0AAU7DYE3</accession>
<organism evidence="2">
    <name type="scientific">Jonesiaceae bacterium BS-20</name>
    <dbReference type="NCBI Taxonomy" id="3120821"/>
    <lineage>
        <taxon>Bacteria</taxon>
        <taxon>Bacillati</taxon>
        <taxon>Actinomycetota</taxon>
        <taxon>Actinomycetes</taxon>
        <taxon>Micrococcales</taxon>
        <taxon>Jonesiaceae</taxon>
    </lineage>
</organism>